<evidence type="ECO:0000256" key="6">
    <source>
        <dbReference type="PIRNR" id="PIRNR005651"/>
    </source>
</evidence>
<dbReference type="SMART" id="SM00244">
    <property type="entry name" value="PHB"/>
    <property type="match status" value="1"/>
</dbReference>
<dbReference type="Proteomes" id="UP000613582">
    <property type="component" value="Unassembled WGS sequence"/>
</dbReference>
<evidence type="ECO:0000256" key="4">
    <source>
        <dbReference type="ARBA" id="ARBA00022989"/>
    </source>
</evidence>
<evidence type="ECO:0000256" key="5">
    <source>
        <dbReference type="ARBA" id="ARBA00023136"/>
    </source>
</evidence>
<dbReference type="SUPFAM" id="SSF117892">
    <property type="entry name" value="Band 7/SPFH domain"/>
    <property type="match status" value="1"/>
</dbReference>
<evidence type="ECO:0000256" key="1">
    <source>
        <dbReference type="ARBA" id="ARBA00004167"/>
    </source>
</evidence>
<comment type="subcellular location">
    <subcellularLocation>
        <location evidence="1">Membrane</location>
        <topology evidence="1">Single-pass membrane protein</topology>
    </subcellularLocation>
</comment>
<comment type="function">
    <text evidence="6">HflC and HflK could regulate a protease.</text>
</comment>
<sequence length="300" mass="34695">MKNGLLIMIGVALVVVFIVARTVFFTVSERQHALVIAFGNPQEVLIDDPGLHVKLPWYDVVFIDSWNLEYDIRQGQELEIIAANEERLIIDAYVRYRIVEPLMYYEAFKSGAGNWRTLKDTGDTRLGSVLNGALRNSLGEVTINEIITTKRVELMQQIQRQVAEEARGFGVEIVDVRIRRADFPEQNAERVYERMRSERQQQAQRIRAEGREQAARIEATAQKERTQIVAEAEEQSQRIRGRADRQRNAIYNEAYSRDPEFFAFYRSLTSYETALQDGQTTIILSPDSEFFRYFENVNGN</sequence>
<dbReference type="GO" id="GO:0016020">
    <property type="term" value="C:membrane"/>
    <property type="evidence" value="ECO:0007669"/>
    <property type="project" value="UniProtKB-SubCell"/>
</dbReference>
<reference evidence="8" key="2">
    <citation type="submission" date="2020-09" db="EMBL/GenBank/DDBJ databases">
        <authorList>
            <person name="Sun Q."/>
            <person name="Zhou Y."/>
        </authorList>
    </citation>
    <scope>NUCLEOTIDE SEQUENCE</scope>
    <source>
        <strain evidence="8">CGMCC 1.12921</strain>
    </source>
</reference>
<feature type="domain" description="Band 7" evidence="7">
    <location>
        <begin position="22"/>
        <end position="195"/>
    </location>
</feature>
<comment type="similarity">
    <text evidence="2 6">Belongs to the band 7/mec-2 family. HflC subfamily.</text>
</comment>
<dbReference type="CDD" id="cd03405">
    <property type="entry name" value="SPFH_HflC"/>
    <property type="match status" value="1"/>
</dbReference>
<keyword evidence="9" id="KW-1185">Reference proteome</keyword>
<evidence type="ECO:0000256" key="3">
    <source>
        <dbReference type="ARBA" id="ARBA00022692"/>
    </source>
</evidence>
<dbReference type="EMBL" id="BMGH01000001">
    <property type="protein sequence ID" value="GGD01323.1"/>
    <property type="molecule type" value="Genomic_DNA"/>
</dbReference>
<evidence type="ECO:0000313" key="8">
    <source>
        <dbReference type="EMBL" id="GGD01323.1"/>
    </source>
</evidence>
<dbReference type="PANTHER" id="PTHR42911">
    <property type="entry name" value="MODULATOR OF FTSH PROTEASE HFLC"/>
    <property type="match status" value="1"/>
</dbReference>
<dbReference type="Pfam" id="PF01145">
    <property type="entry name" value="Band_7"/>
    <property type="match status" value="1"/>
</dbReference>
<dbReference type="InterPro" id="IPR001107">
    <property type="entry name" value="Band_7"/>
</dbReference>
<dbReference type="Gene3D" id="3.30.479.30">
    <property type="entry name" value="Band 7 domain"/>
    <property type="match status" value="1"/>
</dbReference>
<reference evidence="8" key="1">
    <citation type="journal article" date="2014" name="Int. J. Syst. Evol. Microbiol.">
        <title>Complete genome sequence of Corynebacterium casei LMG S-19264T (=DSM 44701T), isolated from a smear-ripened cheese.</title>
        <authorList>
            <consortium name="US DOE Joint Genome Institute (JGI-PGF)"/>
            <person name="Walter F."/>
            <person name="Albersmeier A."/>
            <person name="Kalinowski J."/>
            <person name="Ruckert C."/>
        </authorList>
    </citation>
    <scope>NUCLEOTIDE SEQUENCE</scope>
    <source>
        <strain evidence="8">CGMCC 1.12921</strain>
    </source>
</reference>
<dbReference type="InterPro" id="IPR010200">
    <property type="entry name" value="HflC"/>
</dbReference>
<dbReference type="NCBIfam" id="TIGR01932">
    <property type="entry name" value="hflC"/>
    <property type="match status" value="1"/>
</dbReference>
<dbReference type="PANTHER" id="PTHR42911:SF1">
    <property type="entry name" value="MODULATOR OF FTSH PROTEASE HFLC"/>
    <property type="match status" value="1"/>
</dbReference>
<keyword evidence="3" id="KW-0812">Transmembrane</keyword>
<keyword evidence="4" id="KW-1133">Transmembrane helix</keyword>
<name>A0A8J2V752_9PROT</name>
<dbReference type="AlphaFoldDB" id="A0A8J2V752"/>
<evidence type="ECO:0000259" key="7">
    <source>
        <dbReference type="SMART" id="SM00244"/>
    </source>
</evidence>
<keyword evidence="5" id="KW-0472">Membrane</keyword>
<dbReference type="RefSeq" id="WP_206711339.1">
    <property type="nucleotide sequence ID" value="NZ_BMGH01000001.1"/>
</dbReference>
<evidence type="ECO:0000313" key="9">
    <source>
        <dbReference type="Proteomes" id="UP000613582"/>
    </source>
</evidence>
<protein>
    <recommendedName>
        <fullName evidence="6">Protein HflC</fullName>
    </recommendedName>
</protein>
<organism evidence="8 9">
    <name type="scientific">Aquisalinus flavus</name>
    <dbReference type="NCBI Taxonomy" id="1526572"/>
    <lineage>
        <taxon>Bacteria</taxon>
        <taxon>Pseudomonadati</taxon>
        <taxon>Pseudomonadota</taxon>
        <taxon>Alphaproteobacteria</taxon>
        <taxon>Parvularculales</taxon>
        <taxon>Parvularculaceae</taxon>
        <taxon>Aquisalinus</taxon>
    </lineage>
</organism>
<dbReference type="InterPro" id="IPR036013">
    <property type="entry name" value="Band_7/SPFH_dom_sf"/>
</dbReference>
<dbReference type="PIRSF" id="PIRSF005651">
    <property type="entry name" value="HflC"/>
    <property type="match status" value="1"/>
</dbReference>
<evidence type="ECO:0000256" key="2">
    <source>
        <dbReference type="ARBA" id="ARBA00007862"/>
    </source>
</evidence>
<accession>A0A8J2V752</accession>
<proteinExistence type="inferred from homology"/>
<comment type="caution">
    <text evidence="8">The sequence shown here is derived from an EMBL/GenBank/DDBJ whole genome shotgun (WGS) entry which is preliminary data.</text>
</comment>
<gene>
    <name evidence="8" type="ORF">GCM10011342_07940</name>
</gene>